<protein>
    <submittedName>
        <fullName evidence="2">CLUMA_CG011513, isoform A</fullName>
    </submittedName>
</protein>
<organism evidence="2 3">
    <name type="scientific">Clunio marinus</name>
    <dbReference type="NCBI Taxonomy" id="568069"/>
    <lineage>
        <taxon>Eukaryota</taxon>
        <taxon>Metazoa</taxon>
        <taxon>Ecdysozoa</taxon>
        <taxon>Arthropoda</taxon>
        <taxon>Hexapoda</taxon>
        <taxon>Insecta</taxon>
        <taxon>Pterygota</taxon>
        <taxon>Neoptera</taxon>
        <taxon>Endopterygota</taxon>
        <taxon>Diptera</taxon>
        <taxon>Nematocera</taxon>
        <taxon>Chironomoidea</taxon>
        <taxon>Chironomidae</taxon>
        <taxon>Clunio</taxon>
    </lineage>
</organism>
<proteinExistence type="predicted"/>
<feature type="compositionally biased region" description="Acidic residues" evidence="1">
    <location>
        <begin position="123"/>
        <end position="133"/>
    </location>
</feature>
<evidence type="ECO:0000256" key="1">
    <source>
        <dbReference type="SAM" id="MobiDB-lite"/>
    </source>
</evidence>
<reference evidence="2 3" key="1">
    <citation type="submission" date="2015-04" db="EMBL/GenBank/DDBJ databases">
        <authorList>
            <person name="Syromyatnikov M.Y."/>
            <person name="Popov V.N."/>
        </authorList>
    </citation>
    <scope>NUCLEOTIDE SEQUENCE [LARGE SCALE GENOMIC DNA]</scope>
</reference>
<evidence type="ECO:0000313" key="2">
    <source>
        <dbReference type="EMBL" id="CRK98145.1"/>
    </source>
</evidence>
<feature type="region of interest" description="Disordered" evidence="1">
    <location>
        <begin position="101"/>
        <end position="133"/>
    </location>
</feature>
<keyword evidence="3" id="KW-1185">Reference proteome</keyword>
<dbReference type="Proteomes" id="UP000183832">
    <property type="component" value="Unassembled WGS sequence"/>
</dbReference>
<accession>A0A1J1II67</accession>
<evidence type="ECO:0000313" key="3">
    <source>
        <dbReference type="Proteomes" id="UP000183832"/>
    </source>
</evidence>
<gene>
    <name evidence="2" type="ORF">CLUMA_CG011513</name>
</gene>
<dbReference type="EMBL" id="CVRI01000047">
    <property type="protein sequence ID" value="CRK98145.1"/>
    <property type="molecule type" value="Genomic_DNA"/>
</dbReference>
<sequence length="133" mass="15168">MDKQFQVLSANLKKTIENSISDGLKSIETRIDNALSQKLDVIRAEMNKNIILKDFYLNAGKRKSAFDELQKKCANDLFDILLLQEPALHKVVNELFHDEHQSSNDEIQGAKQDGCTGQYTPYSDDDDELSYKN</sequence>
<dbReference type="AlphaFoldDB" id="A0A1J1II67"/>
<name>A0A1J1II67_9DIPT</name>